<protein>
    <submittedName>
        <fullName evidence="2">Uncharacterized protein</fullName>
    </submittedName>
</protein>
<name>A0A7S3CJN0_9SPIT</name>
<accession>A0A7S3CJN0</accession>
<organism evidence="2">
    <name type="scientific">Strombidium rassoulzadegani</name>
    <dbReference type="NCBI Taxonomy" id="1082188"/>
    <lineage>
        <taxon>Eukaryota</taxon>
        <taxon>Sar</taxon>
        <taxon>Alveolata</taxon>
        <taxon>Ciliophora</taxon>
        <taxon>Intramacronucleata</taxon>
        <taxon>Spirotrichea</taxon>
        <taxon>Oligotrichia</taxon>
        <taxon>Strombidiidae</taxon>
        <taxon>Strombidium</taxon>
    </lineage>
</organism>
<reference evidence="2" key="1">
    <citation type="submission" date="2021-01" db="EMBL/GenBank/DDBJ databases">
        <authorList>
            <person name="Corre E."/>
            <person name="Pelletier E."/>
            <person name="Niang G."/>
            <person name="Scheremetjew M."/>
            <person name="Finn R."/>
            <person name="Kale V."/>
            <person name="Holt S."/>
            <person name="Cochrane G."/>
            <person name="Meng A."/>
            <person name="Brown T."/>
            <person name="Cohen L."/>
        </authorList>
    </citation>
    <scope>NUCLEOTIDE SEQUENCE</scope>
    <source>
        <strain evidence="2">Ras09</strain>
    </source>
</reference>
<proteinExistence type="predicted"/>
<gene>
    <name evidence="2" type="ORF">SRAS04492_LOCUS1838</name>
</gene>
<sequence>MGQSIFDVDADGGNDQDFNEINFNLVKNSKAFEPKKSNNRKYKNKIANNAFEKDGLSDILEQYEDEAIPAMFGFKNSSPMQMNYHSLSTTLNSNNLRKSEEDNWLGPIRENSKPDFFQAQHQAQ</sequence>
<dbReference type="EMBL" id="HBIA01003545">
    <property type="protein sequence ID" value="CAE0230052.1"/>
    <property type="molecule type" value="Transcribed_RNA"/>
</dbReference>
<evidence type="ECO:0000313" key="2">
    <source>
        <dbReference type="EMBL" id="CAE0230052.1"/>
    </source>
</evidence>
<feature type="region of interest" description="Disordered" evidence="1">
    <location>
        <begin position="92"/>
        <end position="124"/>
    </location>
</feature>
<dbReference type="AlphaFoldDB" id="A0A7S3CJN0"/>
<evidence type="ECO:0000256" key="1">
    <source>
        <dbReference type="SAM" id="MobiDB-lite"/>
    </source>
</evidence>